<proteinExistence type="predicted"/>
<reference evidence="3" key="1">
    <citation type="submission" date="2025-08" db="UniProtKB">
        <authorList>
            <consortium name="RefSeq"/>
        </authorList>
    </citation>
    <scope>IDENTIFICATION</scope>
</reference>
<name>A0AB40BNJ8_DIOCR</name>
<dbReference type="Proteomes" id="UP001515500">
    <property type="component" value="Chromosome 7"/>
</dbReference>
<organism evidence="2 3">
    <name type="scientific">Dioscorea cayennensis subsp. rotundata</name>
    <name type="common">White Guinea yam</name>
    <name type="synonym">Dioscorea rotundata</name>
    <dbReference type="NCBI Taxonomy" id="55577"/>
    <lineage>
        <taxon>Eukaryota</taxon>
        <taxon>Viridiplantae</taxon>
        <taxon>Streptophyta</taxon>
        <taxon>Embryophyta</taxon>
        <taxon>Tracheophyta</taxon>
        <taxon>Spermatophyta</taxon>
        <taxon>Magnoliopsida</taxon>
        <taxon>Liliopsida</taxon>
        <taxon>Dioscoreales</taxon>
        <taxon>Dioscoreaceae</taxon>
        <taxon>Dioscorea</taxon>
    </lineage>
</organism>
<keyword evidence="2" id="KW-1185">Reference proteome</keyword>
<dbReference type="Pfam" id="PF13966">
    <property type="entry name" value="zf-RVT"/>
    <property type="match status" value="1"/>
</dbReference>
<evidence type="ECO:0000313" key="3">
    <source>
        <dbReference type="RefSeq" id="XP_039128871.1"/>
    </source>
</evidence>
<sequence length="662" mass="75332">MYADDLVLVTRASRSAARNIIICLELFGHFSGLHLNKSKSAIYFPSWFNKRVQTSICSILNISSAQFPFKYLGVLISPKRLAASVFDSMVDKIQSSCCCWKHSNLSKAAKAILINSSLLSLPNYYLSVYLIPHSILSAINKISRNFFWHHGGNGKGIHAVAWNNVLDFKSEGGLSIRNLSKVKYSLMAKHVFKYLNKFDAIWVDILHFKYGCINFWTDPTPPRCSTAFALKHHCWIKCVNPTCTSILYDPWCFDVPLAFKHTFINMDGVSNSVNLMDFISHNDWNHTKLQLLFGDSICNISGNLVSIDFTGFNFWVWFPKAHTSKLATNVYKTLNHNADNGNSWIGWHKLWAICSAPRVKYFLWMLFKGRISTFEYLYSIHLGPRNFCSFCGLDYESIEHLFFNCCKTQRIWYSVYALIGKHIDLPGGFSAGNWLTFHSSAFNKFVIVAVAWHIWKARCDWVFRRINPNFGLIACKAICFANDFFQPTALNWGTKLLLNNFTNSDGLFLFIAASLNVHNQVYHVGFFIADFDFNIVIAGSCPLADSTCLVAKLHVLSVALHTAISSGIHISYIFNSNPDILRTITSSDFATTWRMDQQISETLFLLDAASHPLLHIIPHHWLKPASLLATHAANLHTFTLFHVGRELPKWIMRCLLLDGFTF</sequence>
<evidence type="ECO:0000259" key="1">
    <source>
        <dbReference type="PROSITE" id="PS50878"/>
    </source>
</evidence>
<protein>
    <submittedName>
        <fullName evidence="3">Uncharacterized protein LOC120265002</fullName>
    </submittedName>
</protein>
<dbReference type="AlphaFoldDB" id="A0AB40BNJ8"/>
<accession>A0AB40BNJ8</accession>
<dbReference type="GeneID" id="120265002"/>
<dbReference type="PROSITE" id="PS50878">
    <property type="entry name" value="RT_POL"/>
    <property type="match status" value="1"/>
</dbReference>
<gene>
    <name evidence="3" type="primary">LOC120265002</name>
</gene>
<dbReference type="InterPro" id="IPR026960">
    <property type="entry name" value="RVT-Znf"/>
</dbReference>
<dbReference type="RefSeq" id="XP_039128871.1">
    <property type="nucleotide sequence ID" value="XM_039272937.1"/>
</dbReference>
<evidence type="ECO:0000313" key="2">
    <source>
        <dbReference type="Proteomes" id="UP001515500"/>
    </source>
</evidence>
<dbReference type="PANTHER" id="PTHR33116">
    <property type="entry name" value="REVERSE TRANSCRIPTASE ZINC-BINDING DOMAIN-CONTAINING PROTEIN-RELATED-RELATED"/>
    <property type="match status" value="1"/>
</dbReference>
<dbReference type="InterPro" id="IPR000477">
    <property type="entry name" value="RT_dom"/>
</dbReference>
<feature type="domain" description="Reverse transcriptase" evidence="1">
    <location>
        <begin position="1"/>
        <end position="76"/>
    </location>
</feature>
<dbReference type="PANTHER" id="PTHR33116:SF78">
    <property type="entry name" value="OS12G0587133 PROTEIN"/>
    <property type="match status" value="1"/>
</dbReference>